<sequence>MTQDLWKLDATALAELIRTGQISASEATESHLRRLQAVNPTLNAVVRVLADEACSTAAKADAHLHAGEPIGPLHGVPITTKINSDQQGCPTDNGMVMFKDLIAQSDSPQVASLRRAGAIVIGRTNSPAYAMRAMTDNVLHGLTLNPWHRAYTCGGSSGGAAAAVASGIGTIAQGNDIGGSIRWPAYCNGVVGLRPSPGRIASYNPSATVLRSFASQLMAVNGPLARTVRDVRLALAAMAVHDPRDPHWVPAPLVGEPLTRPIRVALVAQPEDIPIHPAAAGAVRAAGRCLAAAGYHVEEVSPPELRRVSELWHPIGLTGLNLTLRPMLKQIGDPGLENFINAYCELKSGAVDVAAYLAALGERDTLMRHWQLFMETYPIIVMPASAEVALPTNLDTQGKDGV</sequence>
<protein>
    <recommendedName>
        <fullName evidence="1">Amidase domain-containing protein</fullName>
    </recommendedName>
</protein>
<proteinExistence type="predicted"/>
<feature type="domain" description="Amidase" evidence="1">
    <location>
        <begin position="26"/>
        <end position="392"/>
    </location>
</feature>
<dbReference type="InterPro" id="IPR023631">
    <property type="entry name" value="Amidase_dom"/>
</dbReference>
<organism evidence="2">
    <name type="scientific">marine sediment metagenome</name>
    <dbReference type="NCBI Taxonomy" id="412755"/>
    <lineage>
        <taxon>unclassified sequences</taxon>
        <taxon>metagenomes</taxon>
        <taxon>ecological metagenomes</taxon>
    </lineage>
</organism>
<comment type="caution">
    <text evidence="2">The sequence shown here is derived from an EMBL/GenBank/DDBJ whole genome shotgun (WGS) entry which is preliminary data.</text>
</comment>
<name>A0A0F9G106_9ZZZZ</name>
<evidence type="ECO:0000313" key="2">
    <source>
        <dbReference type="EMBL" id="KKL92364.1"/>
    </source>
</evidence>
<accession>A0A0F9G106</accession>
<dbReference type="Pfam" id="PF01425">
    <property type="entry name" value="Amidase"/>
    <property type="match status" value="1"/>
</dbReference>
<dbReference type="GO" id="GO:0012505">
    <property type="term" value="C:endomembrane system"/>
    <property type="evidence" value="ECO:0007669"/>
    <property type="project" value="TreeGrafter"/>
</dbReference>
<gene>
    <name evidence="2" type="ORF">LCGC14_1885460</name>
</gene>
<dbReference type="InterPro" id="IPR052739">
    <property type="entry name" value="FAAH2"/>
</dbReference>
<evidence type="ECO:0000259" key="1">
    <source>
        <dbReference type="Pfam" id="PF01425"/>
    </source>
</evidence>
<dbReference type="Gene3D" id="3.90.1300.10">
    <property type="entry name" value="Amidase signature (AS) domain"/>
    <property type="match status" value="1"/>
</dbReference>
<dbReference type="PANTHER" id="PTHR43372">
    <property type="entry name" value="FATTY-ACID AMIDE HYDROLASE"/>
    <property type="match status" value="1"/>
</dbReference>
<dbReference type="PANTHER" id="PTHR43372:SF4">
    <property type="entry name" value="FATTY-ACID AMIDE HYDROLASE 2"/>
    <property type="match status" value="1"/>
</dbReference>
<dbReference type="InterPro" id="IPR020556">
    <property type="entry name" value="Amidase_CS"/>
</dbReference>
<dbReference type="NCBIfam" id="NF005687">
    <property type="entry name" value="PRK07487.1"/>
    <property type="match status" value="1"/>
</dbReference>
<dbReference type="AlphaFoldDB" id="A0A0F9G106"/>
<reference evidence="2" key="1">
    <citation type="journal article" date="2015" name="Nature">
        <title>Complex archaea that bridge the gap between prokaryotes and eukaryotes.</title>
        <authorList>
            <person name="Spang A."/>
            <person name="Saw J.H."/>
            <person name="Jorgensen S.L."/>
            <person name="Zaremba-Niedzwiedzka K."/>
            <person name="Martijn J."/>
            <person name="Lind A.E."/>
            <person name="van Eijk R."/>
            <person name="Schleper C."/>
            <person name="Guy L."/>
            <person name="Ettema T.J."/>
        </authorList>
    </citation>
    <scope>NUCLEOTIDE SEQUENCE</scope>
</reference>
<dbReference type="InterPro" id="IPR036928">
    <property type="entry name" value="AS_sf"/>
</dbReference>
<dbReference type="PROSITE" id="PS00571">
    <property type="entry name" value="AMIDASES"/>
    <property type="match status" value="1"/>
</dbReference>
<dbReference type="SUPFAM" id="SSF75304">
    <property type="entry name" value="Amidase signature (AS) enzymes"/>
    <property type="match status" value="1"/>
</dbReference>
<dbReference type="EMBL" id="LAZR01019487">
    <property type="protein sequence ID" value="KKL92364.1"/>
    <property type="molecule type" value="Genomic_DNA"/>
</dbReference>